<dbReference type="RefSeq" id="XP_030384050.1">
    <property type="nucleotide sequence ID" value="XM_030528190.1"/>
</dbReference>
<evidence type="ECO:0000256" key="12">
    <source>
        <dbReference type="PROSITE-ProRule" id="PRU00042"/>
    </source>
</evidence>
<evidence type="ECO:0000256" key="6">
    <source>
        <dbReference type="ARBA" id="ARBA00022833"/>
    </source>
</evidence>
<dbReference type="PANTHER" id="PTHR24388">
    <property type="entry name" value="ZINC FINGER PROTEIN"/>
    <property type="match status" value="1"/>
</dbReference>
<comment type="similarity">
    <text evidence="11">Belongs to the snail C2H2-type zinc-finger protein family.</text>
</comment>
<dbReference type="PROSITE" id="PS50157">
    <property type="entry name" value="ZINC_FINGER_C2H2_2"/>
    <property type="match status" value="7"/>
</dbReference>
<feature type="compositionally biased region" description="Low complexity" evidence="13">
    <location>
        <begin position="538"/>
        <end position="549"/>
    </location>
</feature>
<dbReference type="GO" id="GO:0000981">
    <property type="term" value="F:DNA-binding transcription factor activity, RNA polymerase II-specific"/>
    <property type="evidence" value="ECO:0007669"/>
    <property type="project" value="TreeGrafter"/>
</dbReference>
<keyword evidence="4" id="KW-0677">Repeat</keyword>
<dbReference type="GO" id="GO:0008270">
    <property type="term" value="F:zinc ion binding"/>
    <property type="evidence" value="ECO:0007669"/>
    <property type="project" value="UniProtKB-KW"/>
</dbReference>
<dbReference type="AlphaFoldDB" id="A0A6J2U7U4"/>
<dbReference type="GeneID" id="115631446"/>
<dbReference type="FunFam" id="3.30.160.60:FF:000052">
    <property type="entry name" value="zinc finger protein 546 isoform X1"/>
    <property type="match status" value="1"/>
</dbReference>
<feature type="region of interest" description="Disordered" evidence="13">
    <location>
        <begin position="44"/>
        <end position="66"/>
    </location>
</feature>
<organism evidence="15 16">
    <name type="scientific">Drosophila lebanonensis</name>
    <name type="common">Fruit fly</name>
    <name type="synonym">Scaptodrosophila lebanonensis</name>
    <dbReference type="NCBI Taxonomy" id="7225"/>
    <lineage>
        <taxon>Eukaryota</taxon>
        <taxon>Metazoa</taxon>
        <taxon>Ecdysozoa</taxon>
        <taxon>Arthropoda</taxon>
        <taxon>Hexapoda</taxon>
        <taxon>Insecta</taxon>
        <taxon>Pterygota</taxon>
        <taxon>Neoptera</taxon>
        <taxon>Endopterygota</taxon>
        <taxon>Diptera</taxon>
        <taxon>Brachycera</taxon>
        <taxon>Muscomorpha</taxon>
        <taxon>Ephydroidea</taxon>
        <taxon>Drosophilidae</taxon>
        <taxon>Scaptodrosophila</taxon>
    </lineage>
</organism>
<feature type="region of interest" description="Disordered" evidence="13">
    <location>
        <begin position="528"/>
        <end position="568"/>
    </location>
</feature>
<feature type="domain" description="C2H2-type" evidence="14">
    <location>
        <begin position="730"/>
        <end position="752"/>
    </location>
</feature>
<feature type="domain" description="C2H2-type" evidence="14">
    <location>
        <begin position="218"/>
        <end position="245"/>
    </location>
</feature>
<evidence type="ECO:0000256" key="4">
    <source>
        <dbReference type="ARBA" id="ARBA00022737"/>
    </source>
</evidence>
<dbReference type="SUPFAM" id="SSF57667">
    <property type="entry name" value="beta-beta-alpha zinc fingers"/>
    <property type="match status" value="3"/>
</dbReference>
<protein>
    <submittedName>
        <fullName evidence="16">Uncharacterized protein LOC115631446</fullName>
    </submittedName>
</protein>
<dbReference type="Gene3D" id="3.30.160.60">
    <property type="entry name" value="Classic Zinc Finger"/>
    <property type="match status" value="6"/>
</dbReference>
<feature type="domain" description="C2H2-type" evidence="14">
    <location>
        <begin position="645"/>
        <end position="673"/>
    </location>
</feature>
<keyword evidence="15" id="KW-1185">Reference proteome</keyword>
<dbReference type="GO" id="GO:0000978">
    <property type="term" value="F:RNA polymerase II cis-regulatory region sequence-specific DNA binding"/>
    <property type="evidence" value="ECO:0007669"/>
    <property type="project" value="TreeGrafter"/>
</dbReference>
<accession>A0A6J2U7U4</accession>
<proteinExistence type="inferred from homology"/>
<dbReference type="FunFam" id="3.30.160.60:FF:000624">
    <property type="entry name" value="zinc finger protein 697"/>
    <property type="match status" value="1"/>
</dbReference>
<feature type="domain" description="C2H2-type" evidence="14">
    <location>
        <begin position="617"/>
        <end position="644"/>
    </location>
</feature>
<dbReference type="Proteomes" id="UP000504634">
    <property type="component" value="Unplaced"/>
</dbReference>
<dbReference type="FunFam" id="3.30.160.60:FF:000096">
    <property type="entry name" value="Zinc finger and BTB domain-containing protein 18 isoform 1"/>
    <property type="match status" value="1"/>
</dbReference>
<comment type="similarity">
    <text evidence="2">Belongs to the krueppel C2H2-type zinc-finger protein family.</text>
</comment>
<comment type="subcellular location">
    <subcellularLocation>
        <location evidence="1">Nucleus</location>
    </subcellularLocation>
</comment>
<evidence type="ECO:0000256" key="10">
    <source>
        <dbReference type="ARBA" id="ARBA00023242"/>
    </source>
</evidence>
<evidence type="ECO:0000256" key="7">
    <source>
        <dbReference type="ARBA" id="ARBA00023015"/>
    </source>
</evidence>
<keyword evidence="5 12" id="KW-0863">Zinc-finger</keyword>
<evidence type="ECO:0000256" key="13">
    <source>
        <dbReference type="SAM" id="MobiDB-lite"/>
    </source>
</evidence>
<evidence type="ECO:0000256" key="11">
    <source>
        <dbReference type="ARBA" id="ARBA00037948"/>
    </source>
</evidence>
<feature type="domain" description="C2H2-type" evidence="14">
    <location>
        <begin position="589"/>
        <end position="616"/>
    </location>
</feature>
<evidence type="ECO:0000313" key="15">
    <source>
        <dbReference type="Proteomes" id="UP000504634"/>
    </source>
</evidence>
<feature type="domain" description="C2H2-type" evidence="14">
    <location>
        <begin position="674"/>
        <end position="701"/>
    </location>
</feature>
<evidence type="ECO:0000256" key="2">
    <source>
        <dbReference type="ARBA" id="ARBA00006991"/>
    </source>
</evidence>
<evidence type="ECO:0000256" key="8">
    <source>
        <dbReference type="ARBA" id="ARBA00023125"/>
    </source>
</evidence>
<dbReference type="InterPro" id="IPR013087">
    <property type="entry name" value="Znf_C2H2_type"/>
</dbReference>
<sequence length="798" mass="89125">MERKEVDTQQFIDHTLLASELGLRDPNNFIMDLNLMDHSGVFPKSEGPTNLTTNGNNANSSNDYSEKDELNFHNYLVDRIRTPDRNRSYSAGKEADVEFLTLNSTFLSAATAATASEDNNVSVPQATESQPAFPALAIEIEPTVPIDAATGLQDDELLYAHSVSTTNARKVLPHKKRISRKLKGTMSSIETGASNASAGYDLEPHKHAQVAQGNAVLYSCEICGYAVQTQLDFFAHLKQHYEPNTLEQRFDVPQQQKEPLDMCGLTAQDKLQQEQAKLDQVFHDVQLNFENFHNIAHVDDDDVGVGVGVGVSVVDDVGVNMVIHADAIALHKLPRPHVDEKMAPVATPYVPTVAERALKSAVNDVPVVDDVEFSDTEDMLEGIRNVVDKVSIEDTCDELDLELTSSGMRAAPWFNNNFSDIAFSGPLSQLLLPGEPPPPAPRHETSPLIKSNASDAEQLTLNFLNTAKRTESEAKLEAHLNMKKDFNGPSNEQTLLVDPPRSPTPTAAESIEQLQRSPLMLSESFKLEDVESAPPPSSLSLSAASDSMAPPSPANSFYDSDDTNEVERQNTDVEEFVASNPSKAAKKLFRCEKCARDFNSYNALKYHNHTHTQERAHQCELCGRSFYTLSALKAHERTHSGEKPFNCEQCEAKFRQWGDLKYHIISRHSEIKAHMCEYCGKSFSRRYSLVVHRRIHTSERNYSCEHCHKSFRASSYLLTHIKVHTGEKPYACPICEKKFRVSGDLKRHIRVHERLPQSQDETARKKKRSKIKVKVDDDNNSTTKSELICESEQEILGL</sequence>
<evidence type="ECO:0000256" key="3">
    <source>
        <dbReference type="ARBA" id="ARBA00022723"/>
    </source>
</evidence>
<dbReference type="FunFam" id="3.30.160.60:FF:000075">
    <property type="entry name" value="Putative zinc finger protein 536"/>
    <property type="match status" value="1"/>
</dbReference>
<feature type="region of interest" description="Disordered" evidence="13">
    <location>
        <begin position="484"/>
        <end position="511"/>
    </location>
</feature>
<evidence type="ECO:0000256" key="5">
    <source>
        <dbReference type="ARBA" id="ARBA00022771"/>
    </source>
</evidence>
<keyword evidence="7" id="KW-0805">Transcription regulation</keyword>
<keyword evidence="3" id="KW-0479">Metal-binding</keyword>
<dbReference type="Pfam" id="PF00096">
    <property type="entry name" value="zf-C2H2"/>
    <property type="match status" value="4"/>
</dbReference>
<evidence type="ECO:0000256" key="9">
    <source>
        <dbReference type="ARBA" id="ARBA00023163"/>
    </source>
</evidence>
<dbReference type="PANTHER" id="PTHR24388:SF54">
    <property type="entry name" value="PROTEIN ESCARGOT"/>
    <property type="match status" value="1"/>
</dbReference>
<dbReference type="SMART" id="SM00355">
    <property type="entry name" value="ZnF_C2H2"/>
    <property type="match status" value="7"/>
</dbReference>
<name>A0A6J2U7U4_DROLE</name>
<evidence type="ECO:0000313" key="16">
    <source>
        <dbReference type="RefSeq" id="XP_030384050.1"/>
    </source>
</evidence>
<dbReference type="FunFam" id="3.30.160.60:FF:000301">
    <property type="entry name" value="Zinc finger protein 236"/>
    <property type="match status" value="1"/>
</dbReference>
<reference evidence="16" key="1">
    <citation type="submission" date="2025-08" db="UniProtKB">
        <authorList>
            <consortium name="RefSeq"/>
        </authorList>
    </citation>
    <scope>IDENTIFICATION</scope>
    <source>
        <strain evidence="16">11010-0011.00</strain>
        <tissue evidence="16">Whole body</tissue>
    </source>
</reference>
<keyword evidence="8" id="KW-0238">DNA-binding</keyword>
<feature type="compositionally biased region" description="Polar residues" evidence="13">
    <location>
        <begin position="47"/>
        <end position="63"/>
    </location>
</feature>
<dbReference type="PROSITE" id="PS00028">
    <property type="entry name" value="ZINC_FINGER_C2H2_1"/>
    <property type="match status" value="7"/>
</dbReference>
<gene>
    <name evidence="16" type="primary">LOC115631446</name>
</gene>
<dbReference type="GO" id="GO:0005634">
    <property type="term" value="C:nucleus"/>
    <property type="evidence" value="ECO:0007669"/>
    <property type="project" value="UniProtKB-SubCell"/>
</dbReference>
<dbReference type="InterPro" id="IPR050527">
    <property type="entry name" value="Snail/Krueppel_Znf"/>
</dbReference>
<dbReference type="InterPro" id="IPR036236">
    <property type="entry name" value="Znf_C2H2_sf"/>
</dbReference>
<evidence type="ECO:0000256" key="1">
    <source>
        <dbReference type="ARBA" id="ARBA00004123"/>
    </source>
</evidence>
<keyword evidence="9" id="KW-0804">Transcription</keyword>
<feature type="region of interest" description="Disordered" evidence="13">
    <location>
        <begin position="755"/>
        <end position="778"/>
    </location>
</feature>
<evidence type="ECO:0000259" key="14">
    <source>
        <dbReference type="PROSITE" id="PS50157"/>
    </source>
</evidence>
<keyword evidence="10" id="KW-0539">Nucleus</keyword>
<keyword evidence="6" id="KW-0862">Zinc</keyword>
<dbReference type="OrthoDB" id="6077919at2759"/>
<feature type="domain" description="C2H2-type" evidence="14">
    <location>
        <begin position="702"/>
        <end position="729"/>
    </location>
</feature>